<organism evidence="4 5">
    <name type="scientific">Tetraparma gracilis</name>
    <dbReference type="NCBI Taxonomy" id="2962635"/>
    <lineage>
        <taxon>Eukaryota</taxon>
        <taxon>Sar</taxon>
        <taxon>Stramenopiles</taxon>
        <taxon>Ochrophyta</taxon>
        <taxon>Bolidophyceae</taxon>
        <taxon>Parmales</taxon>
        <taxon>Triparmaceae</taxon>
        <taxon>Tetraparma</taxon>
    </lineage>
</organism>
<dbReference type="PANTHER" id="PTHR31159">
    <property type="entry name" value="COMM DOMAIN-CONTAINING PROTEIN 3"/>
    <property type="match status" value="1"/>
</dbReference>
<evidence type="ECO:0000259" key="3">
    <source>
        <dbReference type="PROSITE" id="PS51269"/>
    </source>
</evidence>
<dbReference type="InterPro" id="IPR017920">
    <property type="entry name" value="COMM"/>
</dbReference>
<dbReference type="Pfam" id="PF21672">
    <property type="entry name" value="COMM_HN"/>
    <property type="match status" value="1"/>
</dbReference>
<gene>
    <name evidence="4" type="ORF">TeGR_g11026</name>
</gene>
<dbReference type="InterPro" id="IPR037355">
    <property type="entry name" value="COMMD3"/>
</dbReference>
<feature type="domain" description="COMM" evidence="3">
    <location>
        <begin position="130"/>
        <end position="197"/>
    </location>
</feature>
<evidence type="ECO:0000256" key="2">
    <source>
        <dbReference type="ARBA" id="ARBA00093469"/>
    </source>
</evidence>
<accession>A0ABQ6MN21</accession>
<dbReference type="Pfam" id="PF07258">
    <property type="entry name" value="COMM_domain"/>
    <property type="match status" value="1"/>
</dbReference>
<dbReference type="PANTHER" id="PTHR31159:SF1">
    <property type="entry name" value="COMM DOMAIN-CONTAINING PROTEIN 3"/>
    <property type="match status" value="1"/>
</dbReference>
<keyword evidence="5" id="KW-1185">Reference proteome</keyword>
<evidence type="ECO:0000313" key="4">
    <source>
        <dbReference type="EMBL" id="GMI29441.1"/>
    </source>
</evidence>
<comment type="similarity">
    <text evidence="2">Belongs to the COMM domain-containing protein 3 family.</text>
</comment>
<protein>
    <recommendedName>
        <fullName evidence="1">COMM domain-containing protein 3</fullName>
    </recommendedName>
</protein>
<reference evidence="4 5" key="1">
    <citation type="journal article" date="2023" name="Commun. Biol.">
        <title>Genome analysis of Parmales, the sister group of diatoms, reveals the evolutionary specialization of diatoms from phago-mixotrophs to photoautotrophs.</title>
        <authorList>
            <person name="Ban H."/>
            <person name="Sato S."/>
            <person name="Yoshikawa S."/>
            <person name="Yamada K."/>
            <person name="Nakamura Y."/>
            <person name="Ichinomiya M."/>
            <person name="Sato N."/>
            <person name="Blanc-Mathieu R."/>
            <person name="Endo H."/>
            <person name="Kuwata A."/>
            <person name="Ogata H."/>
        </authorList>
    </citation>
    <scope>NUCLEOTIDE SEQUENCE [LARGE SCALE GENOMIC DNA]</scope>
</reference>
<dbReference type="EMBL" id="BRYB01003035">
    <property type="protein sequence ID" value="GMI29441.1"/>
    <property type="molecule type" value="Genomic_DNA"/>
</dbReference>
<evidence type="ECO:0000256" key="1">
    <source>
        <dbReference type="ARBA" id="ARBA00016548"/>
    </source>
</evidence>
<proteinExistence type="inferred from homology"/>
<dbReference type="PROSITE" id="PS51269">
    <property type="entry name" value="COMM"/>
    <property type="match status" value="1"/>
</dbReference>
<dbReference type="Proteomes" id="UP001165060">
    <property type="component" value="Unassembled WGS sequence"/>
</dbReference>
<sequence>MSDLELDPATLSLLTSLDSLSAPGYKAVVKSVFGLLSRDPKHLGNDSSISSLHSSESGGAAAVNDAHGGLLTLVTELARCNCSPDQLQQLLEDASLTDPDRVALAVAAYTQCKDGIRETLRNTGDFGDKKMVGFDWRLDYRVRSSGAGENTSVFLCKFRLMDQKGVESSEEMECDMAQMKDLLYRLNQGVKAAETVEERAGAKKKR</sequence>
<evidence type="ECO:0000313" key="5">
    <source>
        <dbReference type="Proteomes" id="UP001165060"/>
    </source>
</evidence>
<comment type="caution">
    <text evidence="4">The sequence shown here is derived from an EMBL/GenBank/DDBJ whole genome shotgun (WGS) entry which is preliminary data.</text>
</comment>
<name>A0ABQ6MN21_9STRA</name>